<comment type="caution">
    <text evidence="6">The sequence shown here is derived from an EMBL/GenBank/DDBJ whole genome shotgun (WGS) entry which is preliminary data.</text>
</comment>
<dbReference type="PRINTS" id="PR00364">
    <property type="entry name" value="DISEASERSIST"/>
</dbReference>
<gene>
    <name evidence="6" type="ORF">KIW84_035798</name>
</gene>
<dbReference type="InterPro" id="IPR001611">
    <property type="entry name" value="Leu-rich_rpt"/>
</dbReference>
<dbReference type="InterPro" id="IPR003593">
    <property type="entry name" value="AAA+_ATPase"/>
</dbReference>
<comment type="similarity">
    <text evidence="1">Belongs to the disease resistance NB-LRR family.</text>
</comment>
<dbReference type="Gene3D" id="1.10.8.430">
    <property type="entry name" value="Helical domain of apoptotic protease-activating factors"/>
    <property type="match status" value="1"/>
</dbReference>
<dbReference type="Pfam" id="PF00931">
    <property type="entry name" value="NB-ARC"/>
    <property type="match status" value="1"/>
</dbReference>
<dbReference type="Gramene" id="Psat03G0579800-T1">
    <property type="protein sequence ID" value="KAI5431761.1"/>
    <property type="gene ID" value="KIW84_035798"/>
</dbReference>
<keyword evidence="3" id="KW-0611">Plant defense</keyword>
<dbReference type="InterPro" id="IPR042197">
    <property type="entry name" value="Apaf_helical"/>
</dbReference>
<evidence type="ECO:0000313" key="7">
    <source>
        <dbReference type="Proteomes" id="UP001058974"/>
    </source>
</evidence>
<dbReference type="GO" id="GO:0043531">
    <property type="term" value="F:ADP binding"/>
    <property type="evidence" value="ECO:0007669"/>
    <property type="project" value="InterPro"/>
</dbReference>
<dbReference type="InterPro" id="IPR002182">
    <property type="entry name" value="NB-ARC"/>
</dbReference>
<evidence type="ECO:0000256" key="3">
    <source>
        <dbReference type="ARBA" id="ARBA00022821"/>
    </source>
</evidence>
<sequence>MMMNRKKNENCWIHVTRVANGRFWQCKYCNLTFEGDASRIKAHLGLDGETGNITRCFFYDGDEQVHNNLASSSNNPILVQGEKWSIRDRSIFESKISNLKGMVIDLENEENDIAKQTQWLKSRGKKRKPEVDVWIKESHELKERVGAVNNLDDMNELFKDMKRHKGEKPLTLSTEFVGKALDVNIKKVFHLLNDDRVFVIGIYGMGGVGKTLLASLVESEIKKKGTFKHVFWVNVSPNFTISKLQHDIAKRIGMELDEDDERSRANKLSTTLETKENSVLILDDVWKYIDLEKVGVSTKANGIKVILTTRLKHVCQQMDCLPSHMINVIPLFEVDEGWELFKVKLGHYGTPAILSPEIENIARVIVDRFEGLPLGISVMARTMKGIDYIGQWKHSLNKLNKLESGQEVNEEVFEVLKRSYDNLTERDLQNCFLYCALLTCYEAYDRDEMIMKLVDNGLINGNRCLEEIFEEGYTVLGKLASHSLMSSCEHSYQFNFQLSIDTACYIMKESKRNAMVKFENELTKTNIAHEWAADLEFVHIWASDIEEIPEGVSPYCPRLSTLIINQSSVRHVPESFFKCMNTITILDLSYSEKLECLPNCISKMKSLVSLVLVECNMLKHVPPLGELKALSRLVISDCSIKEVPQGLDKLLNLKWLDLSVNESLSFELGSLNLTKLQYLDLQDTRAKISIEDIQRMTMLECFGGAFDCKHYDQYVQSYLDIRSGLKAYHLILGNVHDESRSVLRNNIYLKTFDRSDPEIMTILFRDCDHFSHMLPKDLTCLHIDKNDHWVCLCDALSCNMTSSLKRIGTYDCRQLERLFCLSDSCSFCSKIHKLEILELESLKRLTVIGVDARRSPSLGGIFSCLQSFYISECHLIEKLITPMLVQQLQNLETISVRCCNSMKEILAVSDDISDITLPKLKRLVLDYLPQLKIVCKGSIHCGSSPPKLTISHCPSLERYPTIKCCKF</sequence>
<dbReference type="Pfam" id="PF23247">
    <property type="entry name" value="LRR_RPS2"/>
    <property type="match status" value="1"/>
</dbReference>
<feature type="domain" description="AAA+ ATPase" evidence="5">
    <location>
        <begin position="196"/>
        <end position="331"/>
    </location>
</feature>
<evidence type="ECO:0000313" key="6">
    <source>
        <dbReference type="EMBL" id="KAI5431761.1"/>
    </source>
</evidence>
<dbReference type="InterPro" id="IPR032675">
    <property type="entry name" value="LRR_dom_sf"/>
</dbReference>
<name>A0A9D4Y7R8_PEA</name>
<dbReference type="PANTHER" id="PTHR33463">
    <property type="entry name" value="NB-ARC DOMAIN-CONTAINING PROTEIN-RELATED"/>
    <property type="match status" value="1"/>
</dbReference>
<dbReference type="GO" id="GO:0005524">
    <property type="term" value="F:ATP binding"/>
    <property type="evidence" value="ECO:0007669"/>
    <property type="project" value="UniProtKB-KW"/>
</dbReference>
<keyword evidence="7" id="KW-1185">Reference proteome</keyword>
<proteinExistence type="inferred from homology"/>
<accession>A0A9D4Y7R8</accession>
<dbReference type="Pfam" id="PF13855">
    <property type="entry name" value="LRR_8"/>
    <property type="match status" value="1"/>
</dbReference>
<dbReference type="InterPro" id="IPR050905">
    <property type="entry name" value="Plant_NBS-LRR"/>
</dbReference>
<dbReference type="SUPFAM" id="SSF52540">
    <property type="entry name" value="P-loop containing nucleoside triphosphate hydrolases"/>
    <property type="match status" value="1"/>
</dbReference>
<dbReference type="AlphaFoldDB" id="A0A9D4Y7R8"/>
<dbReference type="FunFam" id="3.40.50.300:FF:001091">
    <property type="entry name" value="Probable disease resistance protein At1g61300"/>
    <property type="match status" value="1"/>
</dbReference>
<dbReference type="InterPro" id="IPR027417">
    <property type="entry name" value="P-loop_NTPase"/>
</dbReference>
<evidence type="ECO:0000259" key="5">
    <source>
        <dbReference type="SMART" id="SM00382"/>
    </source>
</evidence>
<dbReference type="InterPro" id="IPR057135">
    <property type="entry name" value="At4g27190-like_LRR"/>
</dbReference>
<evidence type="ECO:0000256" key="4">
    <source>
        <dbReference type="ARBA" id="ARBA00022840"/>
    </source>
</evidence>
<evidence type="ECO:0000256" key="1">
    <source>
        <dbReference type="ARBA" id="ARBA00008894"/>
    </source>
</evidence>
<dbReference type="PANTHER" id="PTHR33463:SF187">
    <property type="entry name" value="AND NB-ARC DOMAIN DISEASE RESISTANCE PROTEIN, PUTATIVE-RELATED"/>
    <property type="match status" value="1"/>
</dbReference>
<protein>
    <recommendedName>
        <fullName evidence="5">AAA+ ATPase domain-containing protein</fullName>
    </recommendedName>
</protein>
<dbReference type="OrthoDB" id="1926275at2759"/>
<dbReference type="Gene3D" id="3.80.10.10">
    <property type="entry name" value="Ribonuclease Inhibitor"/>
    <property type="match status" value="2"/>
</dbReference>
<reference evidence="6 7" key="1">
    <citation type="journal article" date="2022" name="Nat. Genet.">
        <title>Improved pea reference genome and pan-genome highlight genomic features and evolutionary characteristics.</title>
        <authorList>
            <person name="Yang T."/>
            <person name="Liu R."/>
            <person name="Luo Y."/>
            <person name="Hu S."/>
            <person name="Wang D."/>
            <person name="Wang C."/>
            <person name="Pandey M.K."/>
            <person name="Ge S."/>
            <person name="Xu Q."/>
            <person name="Li N."/>
            <person name="Li G."/>
            <person name="Huang Y."/>
            <person name="Saxena R.K."/>
            <person name="Ji Y."/>
            <person name="Li M."/>
            <person name="Yan X."/>
            <person name="He Y."/>
            <person name="Liu Y."/>
            <person name="Wang X."/>
            <person name="Xiang C."/>
            <person name="Varshney R.K."/>
            <person name="Ding H."/>
            <person name="Gao S."/>
            <person name="Zong X."/>
        </authorList>
    </citation>
    <scope>NUCLEOTIDE SEQUENCE [LARGE SCALE GENOMIC DNA]</scope>
    <source>
        <strain evidence="6 7">cv. Zhongwan 6</strain>
    </source>
</reference>
<dbReference type="SMART" id="SM00382">
    <property type="entry name" value="AAA"/>
    <property type="match status" value="1"/>
</dbReference>
<dbReference type="Proteomes" id="UP001058974">
    <property type="component" value="Chromosome 3"/>
</dbReference>
<dbReference type="GO" id="GO:0006952">
    <property type="term" value="P:defense response"/>
    <property type="evidence" value="ECO:0007669"/>
    <property type="project" value="UniProtKB-KW"/>
</dbReference>
<dbReference type="EMBL" id="JAMSHJ010000003">
    <property type="protein sequence ID" value="KAI5431761.1"/>
    <property type="molecule type" value="Genomic_DNA"/>
</dbReference>
<dbReference type="Gene3D" id="3.40.50.300">
    <property type="entry name" value="P-loop containing nucleotide triphosphate hydrolases"/>
    <property type="match status" value="1"/>
</dbReference>
<dbReference type="SUPFAM" id="SSF52058">
    <property type="entry name" value="L domain-like"/>
    <property type="match status" value="1"/>
</dbReference>
<evidence type="ECO:0000256" key="2">
    <source>
        <dbReference type="ARBA" id="ARBA00022741"/>
    </source>
</evidence>
<keyword evidence="2" id="KW-0547">Nucleotide-binding</keyword>
<keyword evidence="4" id="KW-0067">ATP-binding</keyword>
<organism evidence="6 7">
    <name type="scientific">Pisum sativum</name>
    <name type="common">Garden pea</name>
    <name type="synonym">Lathyrus oleraceus</name>
    <dbReference type="NCBI Taxonomy" id="3888"/>
    <lineage>
        <taxon>Eukaryota</taxon>
        <taxon>Viridiplantae</taxon>
        <taxon>Streptophyta</taxon>
        <taxon>Embryophyta</taxon>
        <taxon>Tracheophyta</taxon>
        <taxon>Spermatophyta</taxon>
        <taxon>Magnoliopsida</taxon>
        <taxon>eudicotyledons</taxon>
        <taxon>Gunneridae</taxon>
        <taxon>Pentapetalae</taxon>
        <taxon>rosids</taxon>
        <taxon>fabids</taxon>
        <taxon>Fabales</taxon>
        <taxon>Fabaceae</taxon>
        <taxon>Papilionoideae</taxon>
        <taxon>50 kb inversion clade</taxon>
        <taxon>NPAAA clade</taxon>
        <taxon>Hologalegina</taxon>
        <taxon>IRL clade</taxon>
        <taxon>Fabeae</taxon>
        <taxon>Lathyrus</taxon>
    </lineage>
</organism>